<dbReference type="GO" id="GO:0046872">
    <property type="term" value="F:metal ion binding"/>
    <property type="evidence" value="ECO:0007669"/>
    <property type="project" value="UniProtKB-KW"/>
</dbReference>
<dbReference type="PROSITE" id="PS50023">
    <property type="entry name" value="LIM_DOMAIN_2"/>
    <property type="match status" value="1"/>
</dbReference>
<keyword evidence="1 3" id="KW-0479">Metal-binding</keyword>
<name>A0A061J9Z4_TRYRA</name>
<sequence>MDLPGVVETEDNNATEVSLAVDAQTLPPVHVWSGSAKEADDDTQSAATDQRLQLNNTLPPVASVAVGEKETTYSPKTRGEVNQRSSVGYRGGPAGRRNYSSGNSAPRGSVTSMTPGEEYMMFRERNRVSSNYTGPVFVVEDIHVMCAECGAPVDPVTRVPAGKLFFHPQCISCKLCGRVSIADAYFQATSNGAVCSECASKGLAKWVLREGAAARGIVPGAVIGSLGEAVKLYDLKHKMEPTNHSTLAGAVPPTLVVGGATDRRSQTQKAFSLVQRQQYYTQNDNNIICLPPASPKEGSRASSMSRRQGKRENMPKLM</sequence>
<keyword evidence="2 3" id="KW-0862">Zinc</keyword>
<dbReference type="Gene3D" id="2.10.110.10">
    <property type="entry name" value="Cysteine Rich Protein"/>
    <property type="match status" value="1"/>
</dbReference>
<keyword evidence="7" id="KW-1185">Reference proteome</keyword>
<dbReference type="OrthoDB" id="249790at2759"/>
<protein>
    <recommendedName>
        <fullName evidence="5">LIM zinc-binding domain-containing protein</fullName>
    </recommendedName>
</protein>
<dbReference type="AlphaFoldDB" id="A0A061J9Z4"/>
<feature type="compositionally biased region" description="Polar residues" evidence="4">
    <location>
        <begin position="98"/>
        <end position="113"/>
    </location>
</feature>
<accession>A0A061J9Z4</accession>
<feature type="region of interest" description="Disordered" evidence="4">
    <location>
        <begin position="290"/>
        <end position="318"/>
    </location>
</feature>
<dbReference type="SMART" id="SM00132">
    <property type="entry name" value="LIM"/>
    <property type="match status" value="1"/>
</dbReference>
<evidence type="ECO:0000256" key="4">
    <source>
        <dbReference type="SAM" id="MobiDB-lite"/>
    </source>
</evidence>
<dbReference type="VEuPathDB" id="TriTrypDB:TRSC58_01104"/>
<evidence type="ECO:0000256" key="3">
    <source>
        <dbReference type="PROSITE-ProRule" id="PRU00125"/>
    </source>
</evidence>
<evidence type="ECO:0000256" key="1">
    <source>
        <dbReference type="ARBA" id="ARBA00022723"/>
    </source>
</evidence>
<evidence type="ECO:0000259" key="5">
    <source>
        <dbReference type="PROSITE" id="PS50023"/>
    </source>
</evidence>
<evidence type="ECO:0000313" key="7">
    <source>
        <dbReference type="Proteomes" id="UP000031737"/>
    </source>
</evidence>
<gene>
    <name evidence="6" type="ORF">TRSC58_01104</name>
</gene>
<reference evidence="6 7" key="1">
    <citation type="submission" date="2013-07" db="EMBL/GenBank/DDBJ databases">
        <authorList>
            <person name="Stoco P.H."/>
            <person name="Wagner G."/>
            <person name="Gerber A."/>
            <person name="Zaha A."/>
            <person name="Thompson C."/>
            <person name="Bartholomeu D.C."/>
            <person name="Luckemeyer D.D."/>
            <person name="Bahia D."/>
            <person name="Loreto E."/>
            <person name="Prestes E.B."/>
            <person name="Lima F.M."/>
            <person name="Rodrigues-Luiz G."/>
            <person name="Vallejo G.A."/>
            <person name="Filho J.F."/>
            <person name="Monteiro K.M."/>
            <person name="Tyler K.M."/>
            <person name="de Almeida L.G."/>
            <person name="Ortiz M.F."/>
            <person name="Siervo M.A."/>
            <person name="de Moraes M.H."/>
            <person name="Cunha O.L."/>
            <person name="Mendonca-Neto R."/>
            <person name="Silva R."/>
            <person name="Teixeira S.M."/>
            <person name="Murta S.M."/>
            <person name="Sincero T.C."/>
            <person name="Mendes T.A."/>
            <person name="Urmenyi T.P."/>
            <person name="Silva V.G."/>
            <person name="da Rocha W.D."/>
            <person name="Andersson B."/>
            <person name="Romanha A.J."/>
            <person name="Steindel M."/>
            <person name="de Vasconcelos A.T."/>
            <person name="Grisard E.C."/>
        </authorList>
    </citation>
    <scope>NUCLEOTIDE SEQUENCE [LARGE SCALE GENOMIC DNA]</scope>
    <source>
        <strain evidence="6 7">SC58</strain>
    </source>
</reference>
<dbReference type="Proteomes" id="UP000031737">
    <property type="component" value="Unassembled WGS sequence"/>
</dbReference>
<feature type="region of interest" description="Disordered" evidence="4">
    <location>
        <begin position="69"/>
        <end position="113"/>
    </location>
</feature>
<keyword evidence="3" id="KW-0440">LIM domain</keyword>
<feature type="domain" description="LIM zinc-binding" evidence="5">
    <location>
        <begin position="144"/>
        <end position="205"/>
    </location>
</feature>
<proteinExistence type="predicted"/>
<dbReference type="EMBL" id="AUPL01001104">
    <property type="protein sequence ID" value="ESL11155.1"/>
    <property type="molecule type" value="Genomic_DNA"/>
</dbReference>
<evidence type="ECO:0000256" key="2">
    <source>
        <dbReference type="ARBA" id="ARBA00022833"/>
    </source>
</evidence>
<dbReference type="InterPro" id="IPR001781">
    <property type="entry name" value="Znf_LIM"/>
</dbReference>
<evidence type="ECO:0000313" key="6">
    <source>
        <dbReference type="EMBL" id="ESL11155.1"/>
    </source>
</evidence>
<organism evidence="6 7">
    <name type="scientific">Trypanosoma rangeli SC58</name>
    <dbReference type="NCBI Taxonomy" id="429131"/>
    <lineage>
        <taxon>Eukaryota</taxon>
        <taxon>Discoba</taxon>
        <taxon>Euglenozoa</taxon>
        <taxon>Kinetoplastea</taxon>
        <taxon>Metakinetoplastina</taxon>
        <taxon>Trypanosomatida</taxon>
        <taxon>Trypanosomatidae</taxon>
        <taxon>Trypanosoma</taxon>
        <taxon>Herpetosoma</taxon>
    </lineage>
</organism>
<comment type="caution">
    <text evidence="6">The sequence shown here is derived from an EMBL/GenBank/DDBJ whole genome shotgun (WGS) entry which is preliminary data.</text>
</comment>
<feature type="compositionally biased region" description="Basic and acidic residues" evidence="4">
    <location>
        <begin position="69"/>
        <end position="81"/>
    </location>
</feature>